<dbReference type="GO" id="GO:0003677">
    <property type="term" value="F:DNA binding"/>
    <property type="evidence" value="ECO:0007669"/>
    <property type="project" value="InterPro"/>
</dbReference>
<name>A0A382Z7F6_9ZZZZ</name>
<accession>A0A382Z7F6</accession>
<proteinExistence type="predicted"/>
<feature type="domain" description="RNA polymerase sigma-70 region 1.2" evidence="1">
    <location>
        <begin position="42"/>
        <end position="73"/>
    </location>
</feature>
<dbReference type="EMBL" id="UINC01181610">
    <property type="protein sequence ID" value="SVD91383.1"/>
    <property type="molecule type" value="Genomic_DNA"/>
</dbReference>
<dbReference type="InterPro" id="IPR009042">
    <property type="entry name" value="RNA_pol_sigma70_r1_2"/>
</dbReference>
<gene>
    <name evidence="2" type="ORF">METZ01_LOCUS444237</name>
</gene>
<evidence type="ECO:0000313" key="2">
    <source>
        <dbReference type="EMBL" id="SVD91383.1"/>
    </source>
</evidence>
<feature type="non-terminal residue" evidence="2">
    <location>
        <position position="1"/>
    </location>
</feature>
<dbReference type="AlphaFoldDB" id="A0A382Z7F6"/>
<evidence type="ECO:0000259" key="1">
    <source>
        <dbReference type="Pfam" id="PF00140"/>
    </source>
</evidence>
<sequence length="76" mass="8622">MVPKNRGVTRKAKNAYTIIFSPRRDGDNCQVNYDSWTDDDVSLQTYFDEIGNSQPLSRAKEAELAERIAAGDERAR</sequence>
<organism evidence="2">
    <name type="scientific">marine metagenome</name>
    <dbReference type="NCBI Taxonomy" id="408172"/>
    <lineage>
        <taxon>unclassified sequences</taxon>
        <taxon>metagenomes</taxon>
        <taxon>ecological metagenomes</taxon>
    </lineage>
</organism>
<protein>
    <recommendedName>
        <fullName evidence="1">RNA polymerase sigma-70 region 1.2 domain-containing protein</fullName>
    </recommendedName>
</protein>
<feature type="non-terminal residue" evidence="2">
    <location>
        <position position="76"/>
    </location>
</feature>
<dbReference type="GO" id="GO:0006352">
    <property type="term" value="P:DNA-templated transcription initiation"/>
    <property type="evidence" value="ECO:0007669"/>
    <property type="project" value="InterPro"/>
</dbReference>
<reference evidence="2" key="1">
    <citation type="submission" date="2018-05" db="EMBL/GenBank/DDBJ databases">
        <authorList>
            <person name="Lanie J.A."/>
            <person name="Ng W.-L."/>
            <person name="Kazmierczak K.M."/>
            <person name="Andrzejewski T.M."/>
            <person name="Davidsen T.M."/>
            <person name="Wayne K.J."/>
            <person name="Tettelin H."/>
            <person name="Glass J.I."/>
            <person name="Rusch D."/>
            <person name="Podicherti R."/>
            <person name="Tsui H.-C.T."/>
            <person name="Winkler M.E."/>
        </authorList>
    </citation>
    <scope>NUCLEOTIDE SEQUENCE</scope>
</reference>
<dbReference type="GO" id="GO:0016987">
    <property type="term" value="F:sigma factor activity"/>
    <property type="evidence" value="ECO:0007669"/>
    <property type="project" value="InterPro"/>
</dbReference>
<dbReference type="Pfam" id="PF00140">
    <property type="entry name" value="Sigma70_r1_2"/>
    <property type="match status" value="1"/>
</dbReference>